<accession>A0A6J6FEW9</accession>
<dbReference type="PROSITE" id="PS52050">
    <property type="entry name" value="WYL"/>
    <property type="match status" value="1"/>
</dbReference>
<gene>
    <name evidence="3" type="ORF">UFOPK1755_00786</name>
</gene>
<dbReference type="PIRSF" id="PIRSF016838">
    <property type="entry name" value="PafC"/>
    <property type="match status" value="1"/>
</dbReference>
<sequence>MAKSSTTPLEQTARLLDLVPFLLSHQGISLADLAKHFKVENDVMLDDLNTLWMCGLPGYTPLELIDLTFDSGYVTIRNAAPLAYVRTMSSSEIVSLALGLDLILESADKFGEEQSARIRSLSNRLRTQVGEHISIVSSSQTAHRSLVATSIAQRLPIEMTYFSPSSDTKTERTVTAYDFFYDNDVEYFQAYCHSVKSMRTFRVDRIVSAVLSGVTQDVPSSQGQNNERIRVGATIRVLDRSSAEAFSLTYSELREGAHVTLEAFSPEWLIRAIMGGAGSITVDEPEEIRVQLRQSLEATIALYE</sequence>
<dbReference type="PANTHER" id="PTHR34580:SF1">
    <property type="entry name" value="PROTEIN PAFC"/>
    <property type="match status" value="1"/>
</dbReference>
<reference evidence="3" key="1">
    <citation type="submission" date="2020-05" db="EMBL/GenBank/DDBJ databases">
        <authorList>
            <person name="Chiriac C."/>
            <person name="Salcher M."/>
            <person name="Ghai R."/>
            <person name="Kavagutti S V."/>
        </authorList>
    </citation>
    <scope>NUCLEOTIDE SEQUENCE</scope>
</reference>
<feature type="domain" description="PafC HTH" evidence="2">
    <location>
        <begin position="12"/>
        <end position="126"/>
    </location>
</feature>
<protein>
    <submittedName>
        <fullName evidence="3">Unannotated protein</fullName>
    </submittedName>
</protein>
<dbReference type="InterPro" id="IPR028349">
    <property type="entry name" value="PafC-like"/>
</dbReference>
<proteinExistence type="predicted"/>
<feature type="domain" description="WYL" evidence="1">
    <location>
        <begin position="146"/>
        <end position="209"/>
    </location>
</feature>
<evidence type="ECO:0000259" key="2">
    <source>
        <dbReference type="Pfam" id="PF19187"/>
    </source>
</evidence>
<dbReference type="Pfam" id="PF19187">
    <property type="entry name" value="HTH_PafC"/>
    <property type="match status" value="1"/>
</dbReference>
<dbReference type="PANTHER" id="PTHR34580">
    <property type="match status" value="1"/>
</dbReference>
<dbReference type="EMBL" id="CAEZTX010000083">
    <property type="protein sequence ID" value="CAB4585464.1"/>
    <property type="molecule type" value="Genomic_DNA"/>
</dbReference>
<evidence type="ECO:0000313" key="3">
    <source>
        <dbReference type="EMBL" id="CAB4585464.1"/>
    </source>
</evidence>
<dbReference type="AlphaFoldDB" id="A0A6J6FEW9"/>
<dbReference type="InterPro" id="IPR043839">
    <property type="entry name" value="PafC_HTH"/>
</dbReference>
<dbReference type="InterPro" id="IPR026881">
    <property type="entry name" value="WYL_dom"/>
</dbReference>
<dbReference type="InterPro" id="IPR051534">
    <property type="entry name" value="CBASS_pafABC_assoc_protein"/>
</dbReference>
<dbReference type="Pfam" id="PF13280">
    <property type="entry name" value="WYL"/>
    <property type="match status" value="1"/>
</dbReference>
<evidence type="ECO:0000259" key="1">
    <source>
        <dbReference type="Pfam" id="PF13280"/>
    </source>
</evidence>
<name>A0A6J6FEW9_9ZZZZ</name>
<organism evidence="3">
    <name type="scientific">freshwater metagenome</name>
    <dbReference type="NCBI Taxonomy" id="449393"/>
    <lineage>
        <taxon>unclassified sequences</taxon>
        <taxon>metagenomes</taxon>
        <taxon>ecological metagenomes</taxon>
    </lineage>
</organism>